<evidence type="ECO:0000313" key="7">
    <source>
        <dbReference type="Proteomes" id="UP001360953"/>
    </source>
</evidence>
<sequence length="411" mass="46472">MAPSEIQAGARLDMEACLLADQKGINSRVLTLEPQNSRDGPPPRLCFANFLEPERGTRKLDVSEVEREFLSLSEKDSNGFSGSRTTSGTAFQIKHDSWWSFKVKVAEHDPQSGQSRIKSRWLQPSVYISWNSNDKVTLILGIDTPPAVQEVVKEAFKSGRIDTESPYSWHEFLIRTFAELYDFSFWKLRDLVREHVEKNRSTDATKFEMLHEVARQVILSNETLDVALRTIGAVQRSHQGFCRTVNKISPVNSSVQEGQLDIELALAVLQDLLYAKLARCGALRDRISNEINLAFNLCSQSEAFMTKTIAVITLTFLPGSLVAAILGMNVFDFSESSKDVKTSPKIWIFFVVSFVLTVVTFGIWLFLLRGTKKLTPLSEEIRSTRERGIERQSTLLKRLNKSKTEIMTSRV</sequence>
<keyword evidence="7" id="KW-1185">Reference proteome</keyword>
<keyword evidence="4 5" id="KW-0472">Membrane</keyword>
<dbReference type="InterPro" id="IPR045863">
    <property type="entry name" value="CorA_TM1_TM2"/>
</dbReference>
<gene>
    <name evidence="6" type="ORF">J3D65DRAFT_611936</name>
</gene>
<keyword evidence="2 5" id="KW-0812">Transmembrane</keyword>
<dbReference type="InterPro" id="IPR002523">
    <property type="entry name" value="MgTranspt_CorA/ZnTranspt_ZntB"/>
</dbReference>
<comment type="subcellular location">
    <subcellularLocation>
        <location evidence="1">Membrane</location>
        <topology evidence="1">Multi-pass membrane protein</topology>
    </subcellularLocation>
</comment>
<evidence type="ECO:0000256" key="2">
    <source>
        <dbReference type="ARBA" id="ARBA00022692"/>
    </source>
</evidence>
<dbReference type="EMBL" id="JBBPEH010000001">
    <property type="protein sequence ID" value="KAK7545157.1"/>
    <property type="molecule type" value="Genomic_DNA"/>
</dbReference>
<evidence type="ECO:0000256" key="1">
    <source>
        <dbReference type="ARBA" id="ARBA00004141"/>
    </source>
</evidence>
<keyword evidence="3 5" id="KW-1133">Transmembrane helix</keyword>
<evidence type="ECO:0000256" key="4">
    <source>
        <dbReference type="ARBA" id="ARBA00023136"/>
    </source>
</evidence>
<feature type="transmembrane region" description="Helical" evidence="5">
    <location>
        <begin position="346"/>
        <end position="368"/>
    </location>
</feature>
<name>A0ABR1MBB6_9PEZI</name>
<comment type="caution">
    <text evidence="6">The sequence shown here is derived from an EMBL/GenBank/DDBJ whole genome shotgun (WGS) entry which is preliminary data.</text>
</comment>
<accession>A0ABR1MBB6</accession>
<feature type="transmembrane region" description="Helical" evidence="5">
    <location>
        <begin position="309"/>
        <end position="331"/>
    </location>
</feature>
<evidence type="ECO:0000256" key="3">
    <source>
        <dbReference type="ARBA" id="ARBA00022989"/>
    </source>
</evidence>
<dbReference type="GeneID" id="92031875"/>
<dbReference type="Pfam" id="PF01544">
    <property type="entry name" value="CorA"/>
    <property type="match status" value="1"/>
</dbReference>
<organism evidence="6 7">
    <name type="scientific">Phyllosticta citribraziliensis</name>
    <dbReference type="NCBI Taxonomy" id="989973"/>
    <lineage>
        <taxon>Eukaryota</taxon>
        <taxon>Fungi</taxon>
        <taxon>Dikarya</taxon>
        <taxon>Ascomycota</taxon>
        <taxon>Pezizomycotina</taxon>
        <taxon>Dothideomycetes</taxon>
        <taxon>Dothideomycetes incertae sedis</taxon>
        <taxon>Botryosphaeriales</taxon>
        <taxon>Phyllostictaceae</taxon>
        <taxon>Phyllosticta</taxon>
    </lineage>
</organism>
<dbReference type="Proteomes" id="UP001360953">
    <property type="component" value="Unassembled WGS sequence"/>
</dbReference>
<proteinExistence type="predicted"/>
<dbReference type="SUPFAM" id="SSF144083">
    <property type="entry name" value="Magnesium transport protein CorA, transmembrane region"/>
    <property type="match status" value="1"/>
</dbReference>
<dbReference type="RefSeq" id="XP_066660392.1">
    <property type="nucleotide sequence ID" value="XM_066798969.1"/>
</dbReference>
<protein>
    <submittedName>
        <fullName evidence="6">Uncharacterized protein</fullName>
    </submittedName>
</protein>
<reference evidence="6 7" key="1">
    <citation type="submission" date="2024-04" db="EMBL/GenBank/DDBJ databases">
        <title>Phyllosticta paracitricarpa is synonymous to the EU quarantine fungus P. citricarpa based on phylogenomic analyses.</title>
        <authorList>
            <consortium name="Lawrence Berkeley National Laboratory"/>
            <person name="Van ingen-buijs V.A."/>
            <person name="Van westerhoven A.C."/>
            <person name="Haridas S."/>
            <person name="Skiadas P."/>
            <person name="Martin F."/>
            <person name="Groenewald J.Z."/>
            <person name="Crous P.W."/>
            <person name="Seidl M.F."/>
        </authorList>
    </citation>
    <scope>NUCLEOTIDE SEQUENCE [LARGE SCALE GENOMIC DNA]</scope>
    <source>
        <strain evidence="6 7">CPC 17464</strain>
    </source>
</reference>
<dbReference type="Gene3D" id="1.20.58.340">
    <property type="entry name" value="Magnesium transport protein CorA, transmembrane region"/>
    <property type="match status" value="1"/>
</dbReference>
<evidence type="ECO:0000313" key="6">
    <source>
        <dbReference type="EMBL" id="KAK7545157.1"/>
    </source>
</evidence>
<evidence type="ECO:0000256" key="5">
    <source>
        <dbReference type="SAM" id="Phobius"/>
    </source>
</evidence>